<feature type="transmembrane region" description="Helical" evidence="8">
    <location>
        <begin position="213"/>
        <end position="233"/>
    </location>
</feature>
<comment type="subcellular location">
    <subcellularLocation>
        <location evidence="1">Endomembrane system</location>
        <topology evidence="1">Multi-pass membrane protein</topology>
    </subcellularLocation>
    <subcellularLocation>
        <location evidence="8">Golgi apparatus membrane</location>
        <topology evidence="8">Multi-pass membrane protein</topology>
    </subcellularLocation>
</comment>
<dbReference type="Pfam" id="PF04080">
    <property type="entry name" value="Per1"/>
    <property type="match status" value="1"/>
</dbReference>
<dbReference type="GO" id="GO:0000139">
    <property type="term" value="C:Golgi membrane"/>
    <property type="evidence" value="ECO:0007669"/>
    <property type="project" value="UniProtKB-SubCell"/>
</dbReference>
<keyword evidence="7 8" id="KW-0472">Membrane</keyword>
<dbReference type="InterPro" id="IPR007217">
    <property type="entry name" value="Per1-like"/>
</dbReference>
<feature type="transmembrane region" description="Helical" evidence="8">
    <location>
        <begin position="167"/>
        <end position="187"/>
    </location>
</feature>
<evidence type="ECO:0000256" key="8">
    <source>
        <dbReference type="RuleBase" id="RU365066"/>
    </source>
</evidence>
<keyword evidence="4 8" id="KW-0812">Transmembrane</keyword>
<organism evidence="9 10">
    <name type="scientific">Ooceraea biroi</name>
    <name type="common">Clonal raider ant</name>
    <name type="synonym">Cerapachys biroi</name>
    <dbReference type="NCBI Taxonomy" id="2015173"/>
    <lineage>
        <taxon>Eukaryota</taxon>
        <taxon>Metazoa</taxon>
        <taxon>Ecdysozoa</taxon>
        <taxon>Arthropoda</taxon>
        <taxon>Hexapoda</taxon>
        <taxon>Insecta</taxon>
        <taxon>Pterygota</taxon>
        <taxon>Neoptera</taxon>
        <taxon>Endopterygota</taxon>
        <taxon>Hymenoptera</taxon>
        <taxon>Apocrita</taxon>
        <taxon>Aculeata</taxon>
        <taxon>Formicoidea</taxon>
        <taxon>Formicidae</taxon>
        <taxon>Dorylinae</taxon>
        <taxon>Ooceraea</taxon>
    </lineage>
</organism>
<dbReference type="PANTHER" id="PTHR13148:SF0">
    <property type="entry name" value="POST-GPI ATTACHMENT TO PROTEINS FACTOR 3"/>
    <property type="match status" value="1"/>
</dbReference>
<feature type="transmembrane region" description="Helical" evidence="8">
    <location>
        <begin position="270"/>
        <end position="290"/>
    </location>
</feature>
<feature type="chain" id="PRO_5016481818" description="Post-GPI attachment to proteins factor 3" evidence="8">
    <location>
        <begin position="20"/>
        <end position="460"/>
    </location>
</feature>
<keyword evidence="6 8" id="KW-1133">Transmembrane helix</keyword>
<feature type="transmembrane region" description="Helical" evidence="8">
    <location>
        <begin position="310"/>
        <end position="328"/>
    </location>
</feature>
<evidence type="ECO:0000256" key="4">
    <source>
        <dbReference type="ARBA" id="ARBA00022692"/>
    </source>
</evidence>
<dbReference type="EMBL" id="KK108839">
    <property type="protein sequence ID" value="EZA46608.1"/>
    <property type="molecule type" value="Genomic_DNA"/>
</dbReference>
<dbReference type="AlphaFoldDB" id="A0A026VSA3"/>
<feature type="transmembrane region" description="Helical" evidence="8">
    <location>
        <begin position="136"/>
        <end position="155"/>
    </location>
</feature>
<comment type="similarity">
    <text evidence="2 8">Belongs to the PGAP3 family.</text>
</comment>
<feature type="signal peptide" evidence="8">
    <location>
        <begin position="1"/>
        <end position="19"/>
    </location>
</feature>
<gene>
    <name evidence="9" type="ORF">X777_04205</name>
</gene>
<keyword evidence="3 8" id="KW-0337">GPI-anchor biosynthesis</keyword>
<comment type="function">
    <text evidence="8">Involved in the lipid remodeling steps of GPI-anchor maturation.</text>
</comment>
<dbReference type="OMA" id="WNIWDIE"/>
<dbReference type="GO" id="GO:0016788">
    <property type="term" value="F:hydrolase activity, acting on ester bonds"/>
    <property type="evidence" value="ECO:0007669"/>
    <property type="project" value="TreeGrafter"/>
</dbReference>
<evidence type="ECO:0000256" key="2">
    <source>
        <dbReference type="ARBA" id="ARBA00006387"/>
    </source>
</evidence>
<evidence type="ECO:0000256" key="7">
    <source>
        <dbReference type="ARBA" id="ARBA00023136"/>
    </source>
</evidence>
<feature type="transmembrane region" description="Helical" evidence="8">
    <location>
        <begin position="96"/>
        <end position="116"/>
    </location>
</feature>
<dbReference type="Proteomes" id="UP000053097">
    <property type="component" value="Unassembled WGS sequence"/>
</dbReference>
<accession>A0A026VSA3</accession>
<dbReference type="GO" id="GO:0006506">
    <property type="term" value="P:GPI anchor biosynthetic process"/>
    <property type="evidence" value="ECO:0007669"/>
    <property type="project" value="UniProtKB-KW"/>
</dbReference>
<sequence length="460" mass="52411">MSKSLWILFLSLHVGLVENVIGSTGDRSQVYNQCLALCRNSNCEDETDFKQRPPLSLILLQWSCKEDCSYICTWRTVDTFVFNGLKVPQFHGKWPFIRLFGCQEPASVLFSILNFYAHWTMQLKFRKRVNRANPMFYAWAYFSIICLNGWFWSAIFHSRDRPFTEAMDYSCAFSMVLTLLYCMLLSVKWNITINGEANIHVFIFRITCNKNKLFIIITCGYISILCSHLSHLWSGKINYGYNMTFNIMIGLTTFAITSLWWYINRNKLPYAYLIAWFNVATIFVTLLELADFPPIFWILDAHSLWHASTVPLTVLLYSITNVCWKICLNNASLSGLSSLCFSRFPDKVGSGRRLLKKPSFLNTNVSKMNNSIPATAATISARFNTVACSTVARFSVTSFDVEFANIVKSSSDSLSSRPLGSNLTCMSTILSFLKGLPMEHDTTVALCKLQITESLLLLAI</sequence>
<protein>
    <recommendedName>
        <fullName evidence="8">Post-GPI attachment to proteins factor 3</fullName>
    </recommendedName>
</protein>
<dbReference type="OrthoDB" id="419770at2759"/>
<name>A0A026VSA3_OOCBI</name>
<feature type="transmembrane region" description="Helical" evidence="8">
    <location>
        <begin position="245"/>
        <end position="263"/>
    </location>
</feature>
<dbReference type="STRING" id="2015173.A0A026VSA3"/>
<dbReference type="GO" id="GO:0005789">
    <property type="term" value="C:endoplasmic reticulum membrane"/>
    <property type="evidence" value="ECO:0007669"/>
    <property type="project" value="TreeGrafter"/>
</dbReference>
<keyword evidence="5 8" id="KW-0732">Signal</keyword>
<evidence type="ECO:0000313" key="10">
    <source>
        <dbReference type="Proteomes" id="UP000053097"/>
    </source>
</evidence>
<dbReference type="PANTHER" id="PTHR13148">
    <property type="entry name" value="PER1-RELATED"/>
    <property type="match status" value="1"/>
</dbReference>
<evidence type="ECO:0000256" key="1">
    <source>
        <dbReference type="ARBA" id="ARBA00004127"/>
    </source>
</evidence>
<evidence type="ECO:0000313" key="9">
    <source>
        <dbReference type="EMBL" id="EZA46608.1"/>
    </source>
</evidence>
<keyword evidence="8" id="KW-0333">Golgi apparatus</keyword>
<evidence type="ECO:0000256" key="3">
    <source>
        <dbReference type="ARBA" id="ARBA00022502"/>
    </source>
</evidence>
<proteinExistence type="inferred from homology"/>
<keyword evidence="10" id="KW-1185">Reference proteome</keyword>
<evidence type="ECO:0000256" key="5">
    <source>
        <dbReference type="ARBA" id="ARBA00022729"/>
    </source>
</evidence>
<evidence type="ECO:0000256" key="6">
    <source>
        <dbReference type="ARBA" id="ARBA00022989"/>
    </source>
</evidence>
<reference evidence="9 10" key="1">
    <citation type="journal article" date="2014" name="Curr. Biol.">
        <title>The genome of the clonal raider ant Cerapachys biroi.</title>
        <authorList>
            <person name="Oxley P.R."/>
            <person name="Ji L."/>
            <person name="Fetter-Pruneda I."/>
            <person name="McKenzie S.K."/>
            <person name="Li C."/>
            <person name="Hu H."/>
            <person name="Zhang G."/>
            <person name="Kronauer D.J."/>
        </authorList>
    </citation>
    <scope>NUCLEOTIDE SEQUENCE [LARGE SCALE GENOMIC DNA]</scope>
</reference>